<accession>A0A2P2NPN9</accession>
<protein>
    <submittedName>
        <fullName evidence="1">Uncharacterized protein</fullName>
    </submittedName>
</protein>
<name>A0A2P2NPN9_RHIMU</name>
<sequence length="14" mass="1663">MVESNFSLLFLLIH</sequence>
<organism evidence="1">
    <name type="scientific">Rhizophora mucronata</name>
    <name type="common">Asiatic mangrove</name>
    <dbReference type="NCBI Taxonomy" id="61149"/>
    <lineage>
        <taxon>Eukaryota</taxon>
        <taxon>Viridiplantae</taxon>
        <taxon>Streptophyta</taxon>
        <taxon>Embryophyta</taxon>
        <taxon>Tracheophyta</taxon>
        <taxon>Spermatophyta</taxon>
        <taxon>Magnoliopsida</taxon>
        <taxon>eudicotyledons</taxon>
        <taxon>Gunneridae</taxon>
        <taxon>Pentapetalae</taxon>
        <taxon>rosids</taxon>
        <taxon>fabids</taxon>
        <taxon>Malpighiales</taxon>
        <taxon>Rhizophoraceae</taxon>
        <taxon>Rhizophora</taxon>
    </lineage>
</organism>
<reference evidence="1" key="1">
    <citation type="submission" date="2018-02" db="EMBL/GenBank/DDBJ databases">
        <title>Rhizophora mucronata_Transcriptome.</title>
        <authorList>
            <person name="Meera S.P."/>
            <person name="Sreeshan A."/>
            <person name="Augustine A."/>
        </authorList>
    </citation>
    <scope>NUCLEOTIDE SEQUENCE</scope>
    <source>
        <tissue evidence="1">Leaf</tissue>
    </source>
</reference>
<evidence type="ECO:0000313" key="1">
    <source>
        <dbReference type="EMBL" id="MBX44443.1"/>
    </source>
</evidence>
<proteinExistence type="predicted"/>
<dbReference type="EMBL" id="GGEC01063959">
    <property type="protein sequence ID" value="MBX44443.1"/>
    <property type="molecule type" value="Transcribed_RNA"/>
</dbReference>